<organism evidence="1 2">
    <name type="scientific">Kosmotoga pacifica</name>
    <dbReference type="NCBI Taxonomy" id="1330330"/>
    <lineage>
        <taxon>Bacteria</taxon>
        <taxon>Thermotogati</taxon>
        <taxon>Thermotogota</taxon>
        <taxon>Thermotogae</taxon>
        <taxon>Kosmotogales</taxon>
        <taxon>Kosmotogaceae</taxon>
        <taxon>Kosmotoga</taxon>
    </lineage>
</organism>
<protein>
    <recommendedName>
        <fullName evidence="3">Roadblock/LAMTOR2 domain-containing protein</fullName>
    </recommendedName>
</protein>
<evidence type="ECO:0000313" key="1">
    <source>
        <dbReference type="EMBL" id="AKI96503.1"/>
    </source>
</evidence>
<dbReference type="RefSeq" id="WP_047753638.1">
    <property type="nucleotide sequence ID" value="NZ_CAJUHA010000010.1"/>
</dbReference>
<gene>
    <name evidence="1" type="ORF">IX53_00165</name>
</gene>
<dbReference type="STRING" id="1330330.IX53_00165"/>
<dbReference type="KEGG" id="kpf:IX53_00165"/>
<dbReference type="EMBL" id="CP011232">
    <property type="protein sequence ID" value="AKI96503.1"/>
    <property type="molecule type" value="Genomic_DNA"/>
</dbReference>
<evidence type="ECO:0000313" key="2">
    <source>
        <dbReference type="Proteomes" id="UP000035159"/>
    </source>
</evidence>
<sequence>MLESEIQKFVMELESLSPELGIELRLINEKGESLGTELPCRVPSLSIALAVSTGTRSTTSSEGILVSVIPVNVRGNKFLLAVFGEVTQDTGYRLLSKLPELIMRSGNHGQL</sequence>
<proteinExistence type="predicted"/>
<accession>A0A0G2ZCL8</accession>
<dbReference type="AlphaFoldDB" id="A0A0G2ZCL8"/>
<dbReference type="Proteomes" id="UP000035159">
    <property type="component" value="Chromosome"/>
</dbReference>
<name>A0A0G2ZCL8_9BACT</name>
<dbReference type="PATRIC" id="fig|1330330.3.peg.33"/>
<dbReference type="OrthoDB" id="9863360at2"/>
<keyword evidence="2" id="KW-1185">Reference proteome</keyword>
<reference evidence="1 2" key="1">
    <citation type="submission" date="2015-04" db="EMBL/GenBank/DDBJ databases">
        <title>Complete Genome Sequence of Kosmotoga pacifica SLHLJ1.</title>
        <authorList>
            <person name="Jiang L.J."/>
            <person name="Shao Z.Z."/>
            <person name="Jebbar M."/>
        </authorList>
    </citation>
    <scope>NUCLEOTIDE SEQUENCE [LARGE SCALE GENOMIC DNA]</scope>
    <source>
        <strain evidence="1 2">SLHLJ1</strain>
    </source>
</reference>
<evidence type="ECO:0008006" key="3">
    <source>
        <dbReference type="Google" id="ProtNLM"/>
    </source>
</evidence>